<organism evidence="2 3">
    <name type="scientific">Actinomadura gamaensis</name>
    <dbReference type="NCBI Taxonomy" id="1763541"/>
    <lineage>
        <taxon>Bacteria</taxon>
        <taxon>Bacillati</taxon>
        <taxon>Actinomycetota</taxon>
        <taxon>Actinomycetes</taxon>
        <taxon>Streptosporangiales</taxon>
        <taxon>Thermomonosporaceae</taxon>
        <taxon>Actinomadura</taxon>
    </lineage>
</organism>
<evidence type="ECO:0000256" key="1">
    <source>
        <dbReference type="SAM" id="MobiDB-lite"/>
    </source>
</evidence>
<keyword evidence="3" id="KW-1185">Reference proteome</keyword>
<feature type="region of interest" description="Disordered" evidence="1">
    <location>
        <begin position="1"/>
        <end position="21"/>
    </location>
</feature>
<protein>
    <recommendedName>
        <fullName evidence="4">Resolvase/invertase-type recombinase catalytic domain-containing protein</fullName>
    </recommendedName>
</protein>
<name>A0ABV9U783_9ACTN</name>
<feature type="compositionally biased region" description="Basic and acidic residues" evidence="1">
    <location>
        <begin position="169"/>
        <end position="184"/>
    </location>
</feature>
<accession>A0ABV9U783</accession>
<evidence type="ECO:0000313" key="3">
    <source>
        <dbReference type="Proteomes" id="UP001595872"/>
    </source>
</evidence>
<dbReference type="EMBL" id="JBHSIT010000011">
    <property type="protein sequence ID" value="MFC4912252.1"/>
    <property type="molecule type" value="Genomic_DNA"/>
</dbReference>
<comment type="caution">
    <text evidence="2">The sequence shown here is derived from an EMBL/GenBank/DDBJ whole genome shotgun (WGS) entry which is preliminary data.</text>
</comment>
<reference evidence="3" key="1">
    <citation type="journal article" date="2019" name="Int. J. Syst. Evol. Microbiol.">
        <title>The Global Catalogue of Microorganisms (GCM) 10K type strain sequencing project: providing services to taxonomists for standard genome sequencing and annotation.</title>
        <authorList>
            <consortium name="The Broad Institute Genomics Platform"/>
            <consortium name="The Broad Institute Genome Sequencing Center for Infectious Disease"/>
            <person name="Wu L."/>
            <person name="Ma J."/>
        </authorList>
    </citation>
    <scope>NUCLEOTIDE SEQUENCE [LARGE SCALE GENOMIC DNA]</scope>
    <source>
        <strain evidence="3">KLKA75</strain>
    </source>
</reference>
<dbReference type="Proteomes" id="UP001595872">
    <property type="component" value="Unassembled WGS sequence"/>
</dbReference>
<gene>
    <name evidence="2" type="ORF">ACFPCY_33475</name>
</gene>
<dbReference type="RefSeq" id="WP_378261961.1">
    <property type="nucleotide sequence ID" value="NZ_JBHSIT010000011.1"/>
</dbReference>
<proteinExistence type="predicted"/>
<evidence type="ECO:0000313" key="2">
    <source>
        <dbReference type="EMBL" id="MFC4912252.1"/>
    </source>
</evidence>
<feature type="region of interest" description="Disordered" evidence="1">
    <location>
        <begin position="169"/>
        <end position="206"/>
    </location>
</feature>
<sequence length="206" mass="22294">MTEQTNHKPAVLPAQQTTTSQTSDAPLRFAFYGRAYGSPTFAPARKSEQLATARGVVGSVGGEIVAEYFDYGPAARVGATPPLSALPWGKGPRARALIEALRRDEFDAVVVGDLDAHTFGATFLWDVVTFLDHYGTRLWIPDINGPLNPGDEVDVLLMRILIGIPIPDTTHRPDSSSGSKEHRGPRVPWAHHRDSTTPNTDEGGRA</sequence>
<evidence type="ECO:0008006" key="4">
    <source>
        <dbReference type="Google" id="ProtNLM"/>
    </source>
</evidence>